<dbReference type="EMBL" id="UINC01060170">
    <property type="protein sequence ID" value="SVB84395.1"/>
    <property type="molecule type" value="Genomic_DNA"/>
</dbReference>
<evidence type="ECO:0000313" key="1">
    <source>
        <dbReference type="EMBL" id="SVB84395.1"/>
    </source>
</evidence>
<organism evidence="1">
    <name type="scientific">marine metagenome</name>
    <dbReference type="NCBI Taxonomy" id="408172"/>
    <lineage>
        <taxon>unclassified sequences</taxon>
        <taxon>metagenomes</taxon>
        <taxon>ecological metagenomes</taxon>
    </lineage>
</organism>
<proteinExistence type="predicted"/>
<reference evidence="1" key="1">
    <citation type="submission" date="2018-05" db="EMBL/GenBank/DDBJ databases">
        <authorList>
            <person name="Lanie J.A."/>
            <person name="Ng W.-L."/>
            <person name="Kazmierczak K.M."/>
            <person name="Andrzejewski T.M."/>
            <person name="Davidsen T.M."/>
            <person name="Wayne K.J."/>
            <person name="Tettelin H."/>
            <person name="Glass J.I."/>
            <person name="Rusch D."/>
            <person name="Podicherti R."/>
            <person name="Tsui H.-C.T."/>
            <person name="Winkler M.E."/>
        </authorList>
    </citation>
    <scope>NUCLEOTIDE SEQUENCE</scope>
</reference>
<gene>
    <name evidence="1" type="ORF">METZ01_LOCUS237249</name>
</gene>
<dbReference type="AlphaFoldDB" id="A0A382HBF1"/>
<protein>
    <submittedName>
        <fullName evidence="1">Uncharacterized protein</fullName>
    </submittedName>
</protein>
<accession>A0A382HBF1</accession>
<sequence>FLTQGPQVPLFHTMAIEQQDKFVVILRKVLQ</sequence>
<feature type="non-terminal residue" evidence="1">
    <location>
        <position position="1"/>
    </location>
</feature>
<name>A0A382HBF1_9ZZZZ</name>